<dbReference type="InterPro" id="IPR020545">
    <property type="entry name" value="Asp_carbamoyltransf_reg_N"/>
</dbReference>
<name>A0A0D8IH94_9CLOT</name>
<evidence type="ECO:0000313" key="1">
    <source>
        <dbReference type="EMBL" id="AKL94084.1"/>
    </source>
</evidence>
<dbReference type="EC" id="2.1.3.2" evidence="1"/>
<dbReference type="GO" id="GO:0006207">
    <property type="term" value="P:'de novo' pyrimidine nucleobase biosynthetic process"/>
    <property type="evidence" value="ECO:0007669"/>
    <property type="project" value="InterPro"/>
</dbReference>
<dbReference type="GO" id="GO:0004070">
    <property type="term" value="F:aspartate carbamoyltransferase activity"/>
    <property type="evidence" value="ECO:0007669"/>
    <property type="project" value="UniProtKB-EC"/>
</dbReference>
<dbReference type="KEGG" id="cace:CACET_c05740"/>
<dbReference type="SUPFAM" id="SSF57825">
    <property type="entry name" value="Aspartate carbamoyltransferase, Regulatory-chain, C-terminal domain"/>
    <property type="match status" value="1"/>
</dbReference>
<dbReference type="NCBIfam" id="NF002063">
    <property type="entry name" value="PRK00893.1-3"/>
    <property type="match status" value="1"/>
</dbReference>
<dbReference type="OrthoDB" id="5599321at2"/>
<dbReference type="PATRIC" id="fig|84022.5.peg.1515"/>
<dbReference type="RefSeq" id="WP_044823065.1">
    <property type="nucleotide sequence ID" value="NZ_CP009687.1"/>
</dbReference>
<proteinExistence type="predicted"/>
<protein>
    <submittedName>
        <fullName evidence="1">Aspartate carbamoyltransferase regulatory subunit</fullName>
        <ecNumber evidence="1">2.1.3.2</ecNumber>
    </submittedName>
</protein>
<dbReference type="Pfam" id="PF02748">
    <property type="entry name" value="PyrI_C"/>
    <property type="match status" value="1"/>
</dbReference>
<dbReference type="Gene3D" id="3.30.70.140">
    <property type="entry name" value="Aspartate carbamoyltransferase regulatory subunit, N-terminal domain"/>
    <property type="match status" value="1"/>
</dbReference>
<dbReference type="EMBL" id="CP009687">
    <property type="protein sequence ID" value="AKL94084.1"/>
    <property type="molecule type" value="Genomic_DNA"/>
</dbReference>
<dbReference type="Gene3D" id="2.30.30.20">
    <property type="entry name" value="Aspartate carbamoyltransferase regulatory subunit, C-terminal domain"/>
    <property type="match status" value="1"/>
</dbReference>
<dbReference type="Pfam" id="PF01948">
    <property type="entry name" value="PyrI"/>
    <property type="match status" value="1"/>
</dbReference>
<evidence type="ECO:0000313" key="2">
    <source>
        <dbReference type="Proteomes" id="UP000035704"/>
    </source>
</evidence>
<keyword evidence="2" id="KW-1185">Reference proteome</keyword>
<dbReference type="PANTHER" id="PTHR35805">
    <property type="entry name" value="ASPARTATE CARBAMOYLTRANSFERASE REGULATORY CHAIN"/>
    <property type="match status" value="1"/>
</dbReference>
<keyword evidence="1" id="KW-0808">Transferase</keyword>
<dbReference type="GO" id="GO:0009347">
    <property type="term" value="C:aspartate carbamoyltransferase complex"/>
    <property type="evidence" value="ECO:0007669"/>
    <property type="project" value="InterPro"/>
</dbReference>
<accession>A0A0D8IH94</accession>
<dbReference type="Proteomes" id="UP000035704">
    <property type="component" value="Chromosome"/>
</dbReference>
<dbReference type="SUPFAM" id="SSF54893">
    <property type="entry name" value="Aspartate carbamoyltransferase, Regulatory-chain, N-terminal domain"/>
    <property type="match status" value="1"/>
</dbReference>
<dbReference type="InterPro" id="IPR036792">
    <property type="entry name" value="Asp_carbatrfase_reg_C_sf"/>
</dbReference>
<dbReference type="STRING" id="84022.CACET_c05740"/>
<sequence length="142" mass="16141">MLKVNSIQKGIVIDHISSGKGLKIFEKLCLDKIDTPVVLLMKVPSKKLGKKDIIKVQDYIDIDLTILGLIDPNITINIIENDRTIEKKAIEIPQKVSGLFKCKNPRCITCIDDYAEPEFTLVPNGKIQYKCSYCEELTEYRL</sequence>
<dbReference type="InterPro" id="IPR002801">
    <property type="entry name" value="Asp_carbamoylTrfase_reg"/>
</dbReference>
<organism evidence="1 2">
    <name type="scientific">Clostridium aceticum</name>
    <dbReference type="NCBI Taxonomy" id="84022"/>
    <lineage>
        <taxon>Bacteria</taxon>
        <taxon>Bacillati</taxon>
        <taxon>Bacillota</taxon>
        <taxon>Clostridia</taxon>
        <taxon>Eubacteriales</taxon>
        <taxon>Clostridiaceae</taxon>
        <taxon>Clostridium</taxon>
    </lineage>
</organism>
<dbReference type="AlphaFoldDB" id="A0A0D8IH94"/>
<gene>
    <name evidence="1" type="primary">pyrI</name>
    <name evidence="1" type="ORF">CACET_c05740</name>
</gene>
<dbReference type="InterPro" id="IPR036793">
    <property type="entry name" value="Asp_carbatrfase_reg_N_sf"/>
</dbReference>
<reference evidence="1 2" key="1">
    <citation type="submission" date="2014-10" db="EMBL/GenBank/DDBJ databases">
        <title>Genome sequence of Clostridium aceticum DSM 1496.</title>
        <authorList>
            <person name="Poehlein A."/>
            <person name="Schiel-Bengelsdorf B."/>
            <person name="Gottschalk G."/>
            <person name="Duerre P."/>
            <person name="Daniel R."/>
        </authorList>
    </citation>
    <scope>NUCLEOTIDE SEQUENCE [LARGE SCALE GENOMIC DNA]</scope>
    <source>
        <strain evidence="1 2">DSM 1496</strain>
    </source>
</reference>
<dbReference type="PANTHER" id="PTHR35805:SF1">
    <property type="entry name" value="ASPARTATE CARBAMOYLTRANSFERASE REGULATORY CHAIN"/>
    <property type="match status" value="1"/>
</dbReference>
<dbReference type="InterPro" id="IPR020542">
    <property type="entry name" value="Asp_carbamoyltrfase_reg_C"/>
</dbReference>